<feature type="transmembrane region" description="Helical" evidence="1">
    <location>
        <begin position="78"/>
        <end position="100"/>
    </location>
</feature>
<dbReference type="OrthoDB" id="10538653at2759"/>
<keyword evidence="1" id="KW-0812">Transmembrane</keyword>
<dbReference type="AlphaFoldDB" id="A0A813YIJ4"/>
<organism evidence="2 3">
    <name type="scientific">Brachionus calyciflorus</name>
    <dbReference type="NCBI Taxonomy" id="104777"/>
    <lineage>
        <taxon>Eukaryota</taxon>
        <taxon>Metazoa</taxon>
        <taxon>Spiralia</taxon>
        <taxon>Gnathifera</taxon>
        <taxon>Rotifera</taxon>
        <taxon>Eurotatoria</taxon>
        <taxon>Monogononta</taxon>
        <taxon>Pseudotrocha</taxon>
        <taxon>Ploima</taxon>
        <taxon>Brachionidae</taxon>
        <taxon>Brachionus</taxon>
    </lineage>
</organism>
<comment type="caution">
    <text evidence="2">The sequence shown here is derived from an EMBL/GenBank/DDBJ whole genome shotgun (WGS) entry which is preliminary data.</text>
</comment>
<feature type="transmembrane region" description="Helical" evidence="1">
    <location>
        <begin position="353"/>
        <end position="372"/>
    </location>
</feature>
<dbReference type="Proteomes" id="UP000663879">
    <property type="component" value="Unassembled WGS sequence"/>
</dbReference>
<reference evidence="2" key="1">
    <citation type="submission" date="2021-02" db="EMBL/GenBank/DDBJ databases">
        <authorList>
            <person name="Nowell W R."/>
        </authorList>
    </citation>
    <scope>NUCLEOTIDE SEQUENCE</scope>
    <source>
        <strain evidence="2">Ploen Becks lab</strain>
    </source>
</reference>
<protein>
    <submittedName>
        <fullName evidence="2">Uncharacterized protein</fullName>
    </submittedName>
</protein>
<dbReference type="EMBL" id="CAJNOC010001701">
    <property type="protein sequence ID" value="CAF0884840.1"/>
    <property type="molecule type" value="Genomic_DNA"/>
</dbReference>
<accession>A0A813YIJ4</accession>
<keyword evidence="3" id="KW-1185">Reference proteome</keyword>
<feature type="transmembrane region" description="Helical" evidence="1">
    <location>
        <begin position="12"/>
        <end position="33"/>
    </location>
</feature>
<keyword evidence="1" id="KW-0472">Membrane</keyword>
<evidence type="ECO:0000256" key="1">
    <source>
        <dbReference type="SAM" id="Phobius"/>
    </source>
</evidence>
<proteinExistence type="predicted"/>
<feature type="transmembrane region" description="Helical" evidence="1">
    <location>
        <begin position="411"/>
        <end position="428"/>
    </location>
</feature>
<sequence>MSLLEFKNLENLVIWYFFIIGLFGNSLTIVLFYRRISQFKSNIIKKNESYSKIERTSNNKLNTILIDKRTLMDRRHNWNLYLYFIGINISDIIVLFSWLISKIELTSMNYSKLSHDMPENNNTHFLKKEHLSYFINSYSLVKPLNNLTSVSLGLLIENLSNSLRYVKIRLIDIQGVCQLNSYLITVSLQASYAYTLASILDRIFKLKIINREYLTNKKSSEKFQKLTLVKESLSKNSMKLTEDEVFDPIEKEAILSMSLKRFTKSSHTDLIRQYFGKTSALFIGVFLILFYYHLIWIYMLIENQETEIIGEFMFEDNFERTIRNGTLYATTTVDRCQLPTFNVLPVLIQTMDVFFLLLMSLLKIIFGIILLYKYLKREKTLFNSFSSQVIDLDPIENKKEKEIEKSKNKDRFFLVKCILYTSIISTLLEMPSVIVRNILMMYFFVTLFFKDQGSLMQSEPNGLNYSNILNDSNSSNFFSLNSSISLTANSTDSESLYQILPQILNNLCAYFDYLLLFTSSHKFMIFLFKCYFLTLPKISFTNLFKRNNKKNCEYQQCSL</sequence>
<evidence type="ECO:0000313" key="3">
    <source>
        <dbReference type="Proteomes" id="UP000663879"/>
    </source>
</evidence>
<feature type="transmembrane region" description="Helical" evidence="1">
    <location>
        <begin position="182"/>
        <end position="204"/>
    </location>
</feature>
<feature type="transmembrane region" description="Helical" evidence="1">
    <location>
        <begin position="280"/>
        <end position="301"/>
    </location>
</feature>
<name>A0A813YIJ4_9BILA</name>
<evidence type="ECO:0000313" key="2">
    <source>
        <dbReference type="EMBL" id="CAF0884840.1"/>
    </source>
</evidence>
<keyword evidence="1" id="KW-1133">Transmembrane helix</keyword>
<gene>
    <name evidence="2" type="ORF">OXX778_LOCUS10607</name>
</gene>